<proteinExistence type="predicted"/>
<evidence type="ECO:0000313" key="1">
    <source>
        <dbReference type="EMBL" id="SVC58322.1"/>
    </source>
</evidence>
<sequence length="72" mass="8707">MKICGDDLVFTYDDSQNFKGNFYRWYSMNTKEKETWGDKPYKVNEALDIFKSMWGDKQRSEKGIYRQLNLFS</sequence>
<accession>A0A382NF45</accession>
<reference evidence="1" key="1">
    <citation type="submission" date="2018-05" db="EMBL/GenBank/DDBJ databases">
        <authorList>
            <person name="Lanie J.A."/>
            <person name="Ng W.-L."/>
            <person name="Kazmierczak K.M."/>
            <person name="Andrzejewski T.M."/>
            <person name="Davidsen T.M."/>
            <person name="Wayne K.J."/>
            <person name="Tettelin H."/>
            <person name="Glass J.I."/>
            <person name="Rusch D."/>
            <person name="Podicherti R."/>
            <person name="Tsui H.-C.T."/>
            <person name="Winkler M.E."/>
        </authorList>
    </citation>
    <scope>NUCLEOTIDE SEQUENCE</scope>
</reference>
<dbReference type="AlphaFoldDB" id="A0A382NF45"/>
<organism evidence="1">
    <name type="scientific">marine metagenome</name>
    <dbReference type="NCBI Taxonomy" id="408172"/>
    <lineage>
        <taxon>unclassified sequences</taxon>
        <taxon>metagenomes</taxon>
        <taxon>ecological metagenomes</taxon>
    </lineage>
</organism>
<dbReference type="EMBL" id="UINC01099221">
    <property type="protein sequence ID" value="SVC58322.1"/>
    <property type="molecule type" value="Genomic_DNA"/>
</dbReference>
<gene>
    <name evidence="1" type="ORF">METZ01_LOCUS311176</name>
</gene>
<protein>
    <submittedName>
        <fullName evidence="1">Uncharacterized protein</fullName>
    </submittedName>
</protein>
<name>A0A382NF45_9ZZZZ</name>